<keyword evidence="2" id="KW-0413">Isomerase</keyword>
<reference evidence="2 3" key="1">
    <citation type="submission" date="2019-01" db="EMBL/GenBank/DDBJ databases">
        <title>Spirosoma flava sp. nov., a propanil-degrading bacterium isolated from herbicide-contaminated soil.</title>
        <authorList>
            <person name="Zhang L."/>
            <person name="Jiang J.-D."/>
        </authorList>
    </citation>
    <scope>NUCLEOTIDE SEQUENCE [LARGE SCALE GENOMIC DNA]</scope>
    <source>
        <strain evidence="2 3">TY50</strain>
    </source>
</reference>
<dbReference type="InterPro" id="IPR050312">
    <property type="entry name" value="IolE/XylAMocC-like"/>
</dbReference>
<sequence>MTTNRRQFIQQAAGFAAGMAFLPELVAGPMKKKMFFEISLAEWSLHKTLFAKKITNLDFPAIARKEFDISIVEYVNQFFKDKAQDKTYLNDLLTRRKDNGVSNHLIMIDGEGGLGDLDAAKRQTAVDNHKKWVECAKYLGCKTIRVNAHGIGSAADVMKSAVDGLGKLGEFAKTMNINVIVENHGGHSSNGEWLTTVMKQVNMKNVGTLPDFGNFCLRRADNGTEWGGACVEEYDRYKGTKEMMPFAKGVSAKTHDFDAQGNDTLVDFARMMKIVKDSGFRGIVGIEYEGANLDEYEGIRKSKALLERVGPLA</sequence>
<keyword evidence="3" id="KW-1185">Reference proteome</keyword>
<dbReference type="EMBL" id="SBLB01000002">
    <property type="protein sequence ID" value="RYC70209.1"/>
    <property type="molecule type" value="Genomic_DNA"/>
</dbReference>
<name>A0A4Q2UTP3_9BACT</name>
<dbReference type="InterPro" id="IPR013022">
    <property type="entry name" value="Xyl_isomerase-like_TIM-brl"/>
</dbReference>
<gene>
    <name evidence="2" type="ORF">EQG79_10105</name>
</gene>
<accession>A0A4Q2UTP3</accession>
<evidence type="ECO:0000313" key="3">
    <source>
        <dbReference type="Proteomes" id="UP000290407"/>
    </source>
</evidence>
<protein>
    <submittedName>
        <fullName evidence="2">Sugar phosphate isomerase/epimerase</fullName>
    </submittedName>
</protein>
<evidence type="ECO:0000259" key="1">
    <source>
        <dbReference type="Pfam" id="PF01261"/>
    </source>
</evidence>
<dbReference type="InterPro" id="IPR006311">
    <property type="entry name" value="TAT_signal"/>
</dbReference>
<dbReference type="SUPFAM" id="SSF51658">
    <property type="entry name" value="Xylose isomerase-like"/>
    <property type="match status" value="1"/>
</dbReference>
<dbReference type="AlphaFoldDB" id="A0A4Q2UTP3"/>
<dbReference type="InterPro" id="IPR036237">
    <property type="entry name" value="Xyl_isomerase-like_sf"/>
</dbReference>
<dbReference type="Proteomes" id="UP000290407">
    <property type="component" value="Unassembled WGS sequence"/>
</dbReference>
<dbReference type="PANTHER" id="PTHR12110">
    <property type="entry name" value="HYDROXYPYRUVATE ISOMERASE"/>
    <property type="match status" value="1"/>
</dbReference>
<dbReference type="GO" id="GO:0016853">
    <property type="term" value="F:isomerase activity"/>
    <property type="evidence" value="ECO:0007669"/>
    <property type="project" value="UniProtKB-KW"/>
</dbReference>
<organism evidence="2 3">
    <name type="scientific">Spirosoma sordidisoli</name>
    <dbReference type="NCBI Taxonomy" id="2502893"/>
    <lineage>
        <taxon>Bacteria</taxon>
        <taxon>Pseudomonadati</taxon>
        <taxon>Bacteroidota</taxon>
        <taxon>Cytophagia</taxon>
        <taxon>Cytophagales</taxon>
        <taxon>Cytophagaceae</taxon>
        <taxon>Spirosoma</taxon>
    </lineage>
</organism>
<dbReference type="Gene3D" id="3.20.20.150">
    <property type="entry name" value="Divalent-metal-dependent TIM barrel enzymes"/>
    <property type="match status" value="1"/>
</dbReference>
<evidence type="ECO:0000313" key="2">
    <source>
        <dbReference type="EMBL" id="RYC70209.1"/>
    </source>
</evidence>
<feature type="domain" description="Xylose isomerase-like TIM barrel" evidence="1">
    <location>
        <begin position="80"/>
        <end position="307"/>
    </location>
</feature>
<dbReference type="Pfam" id="PF01261">
    <property type="entry name" value="AP_endonuc_2"/>
    <property type="match status" value="1"/>
</dbReference>
<dbReference type="PANTHER" id="PTHR12110:SF53">
    <property type="entry name" value="BLR5974 PROTEIN"/>
    <property type="match status" value="1"/>
</dbReference>
<comment type="caution">
    <text evidence="2">The sequence shown here is derived from an EMBL/GenBank/DDBJ whole genome shotgun (WGS) entry which is preliminary data.</text>
</comment>
<proteinExistence type="predicted"/>
<dbReference type="PROSITE" id="PS51318">
    <property type="entry name" value="TAT"/>
    <property type="match status" value="1"/>
</dbReference>
<dbReference type="RefSeq" id="WP_129601412.1">
    <property type="nucleotide sequence ID" value="NZ_SBLB01000002.1"/>
</dbReference>